<dbReference type="AlphaFoldDB" id="A0A7J7HB45"/>
<evidence type="ECO:0000313" key="2">
    <source>
        <dbReference type="Proteomes" id="UP000593564"/>
    </source>
</evidence>
<organism evidence="1 2">
    <name type="scientific">Camellia sinensis</name>
    <name type="common">Tea plant</name>
    <name type="synonym">Thea sinensis</name>
    <dbReference type="NCBI Taxonomy" id="4442"/>
    <lineage>
        <taxon>Eukaryota</taxon>
        <taxon>Viridiplantae</taxon>
        <taxon>Streptophyta</taxon>
        <taxon>Embryophyta</taxon>
        <taxon>Tracheophyta</taxon>
        <taxon>Spermatophyta</taxon>
        <taxon>Magnoliopsida</taxon>
        <taxon>eudicotyledons</taxon>
        <taxon>Gunneridae</taxon>
        <taxon>Pentapetalae</taxon>
        <taxon>asterids</taxon>
        <taxon>Ericales</taxon>
        <taxon>Theaceae</taxon>
        <taxon>Camellia</taxon>
    </lineage>
</organism>
<reference evidence="1 2" key="2">
    <citation type="submission" date="2020-07" db="EMBL/GenBank/DDBJ databases">
        <title>Genome assembly of wild tea tree DASZ reveals pedigree and selection history of tea varieties.</title>
        <authorList>
            <person name="Zhang W."/>
        </authorList>
    </citation>
    <scope>NUCLEOTIDE SEQUENCE [LARGE SCALE GENOMIC DNA]</scope>
    <source>
        <strain evidence="2">cv. G240</strain>
        <tissue evidence="1">Leaf</tissue>
    </source>
</reference>
<gene>
    <name evidence="1" type="ORF">HYC85_015005</name>
</gene>
<dbReference type="PRINTS" id="PR00449">
    <property type="entry name" value="RASTRNSFRMNG"/>
</dbReference>
<name>A0A7J7HB45_CAMSI</name>
<accession>A0A7J7HB45</accession>
<dbReference type="GO" id="GO:0003924">
    <property type="term" value="F:GTPase activity"/>
    <property type="evidence" value="ECO:0007669"/>
    <property type="project" value="InterPro"/>
</dbReference>
<dbReference type="Gene3D" id="3.40.50.300">
    <property type="entry name" value="P-loop containing nucleotide triphosphate hydrolases"/>
    <property type="match status" value="1"/>
</dbReference>
<evidence type="ECO:0000313" key="1">
    <source>
        <dbReference type="EMBL" id="KAF5949048.1"/>
    </source>
</evidence>
<dbReference type="Pfam" id="PF00071">
    <property type="entry name" value="Ras"/>
    <property type="match status" value="1"/>
</dbReference>
<dbReference type="InterPro" id="IPR001806">
    <property type="entry name" value="Small_GTPase"/>
</dbReference>
<sequence length="102" mass="11504">MAANEFSLKSKSTIDVEFASKRLNVDGKVIKAQIWDTAAGQESWFEKIMVKLCGWLLLVMTPLKPLHKHYKRSSTVLSGASTMYLGLPCRKCTSRLKALDER</sequence>
<dbReference type="PANTHER" id="PTHR47979">
    <property type="entry name" value="DRAB11-RELATED"/>
    <property type="match status" value="1"/>
</dbReference>
<protein>
    <submittedName>
        <fullName evidence="1">Uncharacterized protein</fullName>
    </submittedName>
</protein>
<proteinExistence type="predicted"/>
<dbReference type="SUPFAM" id="SSF52540">
    <property type="entry name" value="P-loop containing nucleoside triphosphate hydrolases"/>
    <property type="match status" value="1"/>
</dbReference>
<dbReference type="InterPro" id="IPR050209">
    <property type="entry name" value="Rab_GTPases_membrane_traffic"/>
</dbReference>
<comment type="caution">
    <text evidence="1">The sequence shown here is derived from an EMBL/GenBank/DDBJ whole genome shotgun (WGS) entry which is preliminary data.</text>
</comment>
<dbReference type="Proteomes" id="UP000593564">
    <property type="component" value="Unassembled WGS sequence"/>
</dbReference>
<reference evidence="2" key="1">
    <citation type="journal article" date="2020" name="Nat. Commun.">
        <title>Genome assembly of wild tea tree DASZ reveals pedigree and selection history of tea varieties.</title>
        <authorList>
            <person name="Zhang W."/>
            <person name="Zhang Y."/>
            <person name="Qiu H."/>
            <person name="Guo Y."/>
            <person name="Wan H."/>
            <person name="Zhang X."/>
            <person name="Scossa F."/>
            <person name="Alseekh S."/>
            <person name="Zhang Q."/>
            <person name="Wang P."/>
            <person name="Xu L."/>
            <person name="Schmidt M.H."/>
            <person name="Jia X."/>
            <person name="Li D."/>
            <person name="Zhu A."/>
            <person name="Guo F."/>
            <person name="Chen W."/>
            <person name="Ni D."/>
            <person name="Usadel B."/>
            <person name="Fernie A.R."/>
            <person name="Wen W."/>
        </authorList>
    </citation>
    <scope>NUCLEOTIDE SEQUENCE [LARGE SCALE GENOMIC DNA]</scope>
    <source>
        <strain evidence="2">cv. G240</strain>
    </source>
</reference>
<dbReference type="EMBL" id="JACBKZ010000006">
    <property type="protein sequence ID" value="KAF5949048.1"/>
    <property type="molecule type" value="Genomic_DNA"/>
</dbReference>
<dbReference type="InterPro" id="IPR027417">
    <property type="entry name" value="P-loop_NTPase"/>
</dbReference>
<keyword evidence="2" id="KW-1185">Reference proteome</keyword>
<dbReference type="GO" id="GO:0005525">
    <property type="term" value="F:GTP binding"/>
    <property type="evidence" value="ECO:0007669"/>
    <property type="project" value="InterPro"/>
</dbReference>